<dbReference type="EMBL" id="MDYP01000002">
    <property type="protein sequence ID" value="OQE11415.1"/>
    <property type="molecule type" value="Genomic_DNA"/>
</dbReference>
<organism evidence="2 3">
    <name type="scientific">Penicillium vulpinum</name>
    <dbReference type="NCBI Taxonomy" id="29845"/>
    <lineage>
        <taxon>Eukaryota</taxon>
        <taxon>Fungi</taxon>
        <taxon>Dikarya</taxon>
        <taxon>Ascomycota</taxon>
        <taxon>Pezizomycotina</taxon>
        <taxon>Eurotiomycetes</taxon>
        <taxon>Eurotiomycetidae</taxon>
        <taxon>Eurotiales</taxon>
        <taxon>Aspergillaceae</taxon>
        <taxon>Penicillium</taxon>
    </lineage>
</organism>
<comment type="caution">
    <text evidence="2">The sequence shown here is derived from an EMBL/GenBank/DDBJ whole genome shotgun (WGS) entry which is preliminary data.</text>
</comment>
<reference evidence="3" key="1">
    <citation type="journal article" date="2017" name="Nat. Microbiol.">
        <title>Global analysis of biosynthetic gene clusters reveals vast potential of secondary metabolite production in Penicillium species.</title>
        <authorList>
            <person name="Nielsen J.C."/>
            <person name="Grijseels S."/>
            <person name="Prigent S."/>
            <person name="Ji B."/>
            <person name="Dainat J."/>
            <person name="Nielsen K.F."/>
            <person name="Frisvad J.C."/>
            <person name="Workman M."/>
            <person name="Nielsen J."/>
        </authorList>
    </citation>
    <scope>NUCLEOTIDE SEQUENCE [LARGE SCALE GENOMIC DNA]</scope>
    <source>
        <strain evidence="3">IBT 29486</strain>
    </source>
</reference>
<evidence type="ECO:0000313" key="2">
    <source>
        <dbReference type="EMBL" id="OQE11415.1"/>
    </source>
</evidence>
<dbReference type="AlphaFoldDB" id="A0A1V6SBM9"/>
<feature type="compositionally biased region" description="Basic and acidic residues" evidence="1">
    <location>
        <begin position="36"/>
        <end position="45"/>
    </location>
</feature>
<dbReference type="Proteomes" id="UP000191518">
    <property type="component" value="Unassembled WGS sequence"/>
</dbReference>
<sequence length="128" mass="14304">MAKPDEKPQLLRRSSRIAEKIAAQIAAQQEQEQEQEQARKAEMEARATYSELSQSGSSHTGPALKHACFVSDGPLCNICNLAIDQCVKTLDELNLAVDDGLSLTGDELEENIRTIFQVKNDRTDYLRR</sequence>
<accession>A0A1V6SBM9</accession>
<name>A0A1V6SBM9_9EURO</name>
<proteinExistence type="predicted"/>
<evidence type="ECO:0000256" key="1">
    <source>
        <dbReference type="SAM" id="MobiDB-lite"/>
    </source>
</evidence>
<feature type="compositionally biased region" description="Polar residues" evidence="1">
    <location>
        <begin position="50"/>
        <end position="60"/>
    </location>
</feature>
<gene>
    <name evidence="2" type="ORF">PENVUL_c002G07358</name>
</gene>
<evidence type="ECO:0000313" key="3">
    <source>
        <dbReference type="Proteomes" id="UP000191518"/>
    </source>
</evidence>
<keyword evidence="3" id="KW-1185">Reference proteome</keyword>
<feature type="region of interest" description="Disordered" evidence="1">
    <location>
        <begin position="23"/>
        <end position="63"/>
    </location>
</feature>
<protein>
    <submittedName>
        <fullName evidence="2">Uncharacterized protein</fullName>
    </submittedName>
</protein>